<organism evidence="2 3">
    <name type="scientific">Teichococcus globiformis</name>
    <dbReference type="NCBI Taxonomy" id="2307229"/>
    <lineage>
        <taxon>Bacteria</taxon>
        <taxon>Pseudomonadati</taxon>
        <taxon>Pseudomonadota</taxon>
        <taxon>Alphaproteobacteria</taxon>
        <taxon>Acetobacterales</taxon>
        <taxon>Roseomonadaceae</taxon>
        <taxon>Roseomonas</taxon>
    </lineage>
</organism>
<protein>
    <submittedName>
        <fullName evidence="2">Uncharacterized protein</fullName>
    </submittedName>
</protein>
<evidence type="ECO:0000313" key="3">
    <source>
        <dbReference type="Proteomes" id="UP001595593"/>
    </source>
</evidence>
<dbReference type="EMBL" id="JBHRTN010000029">
    <property type="protein sequence ID" value="MFC3127676.1"/>
    <property type="molecule type" value="Genomic_DNA"/>
</dbReference>
<feature type="compositionally biased region" description="Low complexity" evidence="1">
    <location>
        <begin position="209"/>
        <end position="219"/>
    </location>
</feature>
<feature type="non-terminal residue" evidence="2">
    <location>
        <position position="237"/>
    </location>
</feature>
<evidence type="ECO:0000313" key="2">
    <source>
        <dbReference type="EMBL" id="MFC3127676.1"/>
    </source>
</evidence>
<keyword evidence="3" id="KW-1185">Reference proteome</keyword>
<dbReference type="RefSeq" id="WP_379599791.1">
    <property type="nucleotide sequence ID" value="NZ_JBHRTN010000029.1"/>
</dbReference>
<dbReference type="Proteomes" id="UP001595593">
    <property type="component" value="Unassembled WGS sequence"/>
</dbReference>
<feature type="compositionally biased region" description="Low complexity" evidence="1">
    <location>
        <begin position="110"/>
        <end position="122"/>
    </location>
</feature>
<gene>
    <name evidence="2" type="ORF">ACFOD4_21645</name>
</gene>
<sequence length="237" mass="24186">MAQAENNTSNPLLESSVVDEDAVRALRAVQRMLVQGAEGAQGALVGGTVAAGGLAPLRMAQAGGVEGLSAEAPSDDPAAESARPLETVPETAPGAEIPPLRMTGERGGMAVVAPAARPPSAAQESSVTENTFIAEAAPKDLFPAEFQRAAITSPPIPGSVVEDLQESAPAQDDAEAVEQQSPEPALPRQPEPFRAPMSREPSAAPVQSLETVAAAVPEEAPLPPTTVPQQSDSFPVP</sequence>
<proteinExistence type="predicted"/>
<comment type="caution">
    <text evidence="2">The sequence shown here is derived from an EMBL/GenBank/DDBJ whole genome shotgun (WGS) entry which is preliminary data.</text>
</comment>
<feature type="region of interest" description="Disordered" evidence="1">
    <location>
        <begin position="148"/>
        <end position="237"/>
    </location>
</feature>
<evidence type="ECO:0000256" key="1">
    <source>
        <dbReference type="SAM" id="MobiDB-lite"/>
    </source>
</evidence>
<reference evidence="3" key="1">
    <citation type="journal article" date="2019" name="Int. J. Syst. Evol. Microbiol.">
        <title>The Global Catalogue of Microorganisms (GCM) 10K type strain sequencing project: providing services to taxonomists for standard genome sequencing and annotation.</title>
        <authorList>
            <consortium name="The Broad Institute Genomics Platform"/>
            <consortium name="The Broad Institute Genome Sequencing Center for Infectious Disease"/>
            <person name="Wu L."/>
            <person name="Ma J."/>
        </authorList>
    </citation>
    <scope>NUCLEOTIDE SEQUENCE [LARGE SCALE GENOMIC DNA]</scope>
    <source>
        <strain evidence="3">KCTC 52094</strain>
    </source>
</reference>
<name>A0ABV7GAK6_9PROT</name>
<accession>A0ABV7GAK6</accession>
<feature type="region of interest" description="Disordered" evidence="1">
    <location>
        <begin position="66"/>
        <end position="131"/>
    </location>
</feature>